<dbReference type="AlphaFoldDB" id="A0A645A5X7"/>
<comment type="caution">
    <text evidence="2">The sequence shown here is derived from an EMBL/GenBank/DDBJ whole genome shotgun (WGS) entry which is preliminary data.</text>
</comment>
<reference evidence="2" key="1">
    <citation type="submission" date="2019-08" db="EMBL/GenBank/DDBJ databases">
        <authorList>
            <person name="Kucharzyk K."/>
            <person name="Murdoch R.W."/>
            <person name="Higgins S."/>
            <person name="Loffler F."/>
        </authorList>
    </citation>
    <scope>NUCLEOTIDE SEQUENCE</scope>
</reference>
<sequence>MSKITVYGATGMVGSAIVREAVARGHSVVGVSRGGTPKTPVEGVRYVRGEIGDAADVVSKAQDCDIVVFAVPGPRDGSPVQPIIDAHAAIVDALAKAGVTARIFVVGGAGATLAADGTRLLDTPGFPDAYKPEARSFAEILEIYREAPESLDWVMLAPAPQIAPGPAAARYQLGDDHPAGSFVSAGTFAKAALDELEHPAHHRVRFTVAER</sequence>
<dbReference type="EMBL" id="VSSQ01012119">
    <property type="protein sequence ID" value="MPM48487.1"/>
    <property type="molecule type" value="Genomic_DNA"/>
</dbReference>
<gene>
    <name evidence="2" type="ORF">SDC9_95212</name>
</gene>
<feature type="domain" description="NAD(P)-binding" evidence="1">
    <location>
        <begin position="8"/>
        <end position="199"/>
    </location>
</feature>
<dbReference type="PANTHER" id="PTHR43355">
    <property type="entry name" value="FLAVIN REDUCTASE (NADPH)"/>
    <property type="match status" value="1"/>
</dbReference>
<dbReference type="InterPro" id="IPR051606">
    <property type="entry name" value="Polyketide_Oxido-like"/>
</dbReference>
<proteinExistence type="predicted"/>
<organism evidence="2">
    <name type="scientific">bioreactor metagenome</name>
    <dbReference type="NCBI Taxonomy" id="1076179"/>
    <lineage>
        <taxon>unclassified sequences</taxon>
        <taxon>metagenomes</taxon>
        <taxon>ecological metagenomes</taxon>
    </lineage>
</organism>
<dbReference type="GO" id="GO:0016646">
    <property type="term" value="F:oxidoreductase activity, acting on the CH-NH group of donors, NAD or NADP as acceptor"/>
    <property type="evidence" value="ECO:0007669"/>
    <property type="project" value="TreeGrafter"/>
</dbReference>
<protein>
    <recommendedName>
        <fullName evidence="1">NAD(P)-binding domain-containing protein</fullName>
    </recommendedName>
</protein>
<accession>A0A645A5X7</accession>
<dbReference type="PANTHER" id="PTHR43355:SF2">
    <property type="entry name" value="FLAVIN REDUCTASE (NADPH)"/>
    <property type="match status" value="1"/>
</dbReference>
<name>A0A645A5X7_9ZZZZ</name>
<dbReference type="Pfam" id="PF13460">
    <property type="entry name" value="NAD_binding_10"/>
    <property type="match status" value="1"/>
</dbReference>
<dbReference type="InterPro" id="IPR016040">
    <property type="entry name" value="NAD(P)-bd_dom"/>
</dbReference>
<dbReference type="Gene3D" id="3.40.50.720">
    <property type="entry name" value="NAD(P)-binding Rossmann-like Domain"/>
    <property type="match status" value="1"/>
</dbReference>
<dbReference type="SUPFAM" id="SSF51735">
    <property type="entry name" value="NAD(P)-binding Rossmann-fold domains"/>
    <property type="match status" value="1"/>
</dbReference>
<dbReference type="InterPro" id="IPR036291">
    <property type="entry name" value="NAD(P)-bd_dom_sf"/>
</dbReference>
<evidence type="ECO:0000313" key="2">
    <source>
        <dbReference type="EMBL" id="MPM48487.1"/>
    </source>
</evidence>
<evidence type="ECO:0000259" key="1">
    <source>
        <dbReference type="Pfam" id="PF13460"/>
    </source>
</evidence>